<evidence type="ECO:0000256" key="7">
    <source>
        <dbReference type="ARBA" id="ARBA00022989"/>
    </source>
</evidence>
<evidence type="ECO:0000256" key="8">
    <source>
        <dbReference type="ARBA" id="ARBA00023010"/>
    </source>
</evidence>
<dbReference type="Proteomes" id="UP001498771">
    <property type="component" value="Unassembled WGS sequence"/>
</dbReference>
<keyword evidence="7" id="KW-1133">Transmembrane helix</keyword>
<dbReference type="PANTHER" id="PTHR12504:SF0">
    <property type="entry name" value="MITOCHONDRIAL IMPORT RECEPTOR SUBUNIT TOM22 HOMOLOG"/>
    <property type="match status" value="1"/>
</dbReference>
<dbReference type="PANTHER" id="PTHR12504">
    <property type="entry name" value="MITOCHONDRIAL IMPORT RECEPTOR SUBUNIT TOM22"/>
    <property type="match status" value="1"/>
</dbReference>
<dbReference type="EMBL" id="JBBJBU010000014">
    <property type="protein sequence ID" value="KAK7202976.1"/>
    <property type="molecule type" value="Genomic_DNA"/>
</dbReference>
<proteinExistence type="inferred from homology"/>
<keyword evidence="9" id="KW-0496">Mitochondrion</keyword>
<reference evidence="13 14" key="1">
    <citation type="submission" date="2024-03" db="EMBL/GenBank/DDBJ databases">
        <title>Genome-scale model development and genomic sequencing of the oleaginous clade Lipomyces.</title>
        <authorList>
            <consortium name="Lawrence Berkeley National Laboratory"/>
            <person name="Czajka J.J."/>
            <person name="Han Y."/>
            <person name="Kim J."/>
            <person name="Mondo S.J."/>
            <person name="Hofstad B.A."/>
            <person name="Robles A."/>
            <person name="Haridas S."/>
            <person name="Riley R."/>
            <person name="LaButti K."/>
            <person name="Pangilinan J."/>
            <person name="Andreopoulos W."/>
            <person name="Lipzen A."/>
            <person name="Yan J."/>
            <person name="Wang M."/>
            <person name="Ng V."/>
            <person name="Grigoriev I.V."/>
            <person name="Spatafora J.W."/>
            <person name="Magnuson J.K."/>
            <person name="Baker S.E."/>
            <person name="Pomraning K.R."/>
        </authorList>
    </citation>
    <scope>NUCLEOTIDE SEQUENCE [LARGE SCALE GENOMIC DNA]</scope>
    <source>
        <strain evidence="13 14">Phaff 52-87</strain>
    </source>
</reference>
<keyword evidence="10" id="KW-0472">Membrane</keyword>
<evidence type="ECO:0000256" key="11">
    <source>
        <dbReference type="ARBA" id="ARBA00023170"/>
    </source>
</evidence>
<keyword evidence="4" id="KW-0812">Transmembrane</keyword>
<keyword evidence="3" id="KW-0813">Transport</keyword>
<comment type="similarity">
    <text evidence="2">Belongs to the Tom22 family.</text>
</comment>
<dbReference type="GeneID" id="90036736"/>
<feature type="region of interest" description="Disordered" evidence="12">
    <location>
        <begin position="1"/>
        <end position="49"/>
    </location>
</feature>
<accession>A0ABR1EZE7</accession>
<evidence type="ECO:0000256" key="1">
    <source>
        <dbReference type="ARBA" id="ARBA00004572"/>
    </source>
</evidence>
<keyword evidence="14" id="KW-1185">Reference proteome</keyword>
<gene>
    <name evidence="13" type="ORF">BZA70DRAFT_269584</name>
</gene>
<keyword evidence="8" id="KW-0811">Translocation</keyword>
<protein>
    <submittedName>
        <fullName evidence="13">Mitochondrial outer membrane translocase complex, subunit Tom22</fullName>
    </submittedName>
</protein>
<keyword evidence="5" id="KW-1000">Mitochondrion outer membrane</keyword>
<comment type="subcellular location">
    <subcellularLocation>
        <location evidence="1">Mitochondrion outer membrane</location>
        <topology evidence="1">Single-pass membrane protein</topology>
    </subcellularLocation>
</comment>
<evidence type="ECO:0000256" key="10">
    <source>
        <dbReference type="ARBA" id="ARBA00023136"/>
    </source>
</evidence>
<organism evidence="13 14">
    <name type="scientific">Myxozyma melibiosi</name>
    <dbReference type="NCBI Taxonomy" id="54550"/>
    <lineage>
        <taxon>Eukaryota</taxon>
        <taxon>Fungi</taxon>
        <taxon>Dikarya</taxon>
        <taxon>Ascomycota</taxon>
        <taxon>Saccharomycotina</taxon>
        <taxon>Lipomycetes</taxon>
        <taxon>Lipomycetales</taxon>
        <taxon>Lipomycetaceae</taxon>
        <taxon>Myxozyma</taxon>
    </lineage>
</organism>
<keyword evidence="11" id="KW-0675">Receptor</keyword>
<dbReference type="InterPro" id="IPR005683">
    <property type="entry name" value="Tom22"/>
</dbReference>
<feature type="compositionally biased region" description="Acidic residues" evidence="12">
    <location>
        <begin position="20"/>
        <end position="30"/>
    </location>
</feature>
<keyword evidence="6" id="KW-0653">Protein transport</keyword>
<dbReference type="RefSeq" id="XP_064766009.1">
    <property type="nucleotide sequence ID" value="XM_064911224.1"/>
</dbReference>
<evidence type="ECO:0000313" key="14">
    <source>
        <dbReference type="Proteomes" id="UP001498771"/>
    </source>
</evidence>
<comment type="caution">
    <text evidence="13">The sequence shown here is derived from an EMBL/GenBank/DDBJ whole genome shotgun (WGS) entry which is preliminary data.</text>
</comment>
<evidence type="ECO:0000256" key="9">
    <source>
        <dbReference type="ARBA" id="ARBA00023128"/>
    </source>
</evidence>
<evidence type="ECO:0000256" key="4">
    <source>
        <dbReference type="ARBA" id="ARBA00022692"/>
    </source>
</evidence>
<evidence type="ECO:0000313" key="13">
    <source>
        <dbReference type="EMBL" id="KAK7202976.1"/>
    </source>
</evidence>
<evidence type="ECO:0000256" key="3">
    <source>
        <dbReference type="ARBA" id="ARBA00022448"/>
    </source>
</evidence>
<evidence type="ECO:0000256" key="2">
    <source>
        <dbReference type="ARBA" id="ARBA00009874"/>
    </source>
</evidence>
<evidence type="ECO:0000256" key="6">
    <source>
        <dbReference type="ARBA" id="ARBA00022927"/>
    </source>
</evidence>
<name>A0ABR1EZE7_9ASCO</name>
<dbReference type="Pfam" id="PF04281">
    <property type="entry name" value="Tom22"/>
    <property type="match status" value="1"/>
</dbReference>
<sequence length="138" mass="14693">MVQITPVSVTDEKAGAPYEDRDEDYSDISDNESVASLSGADSDDDDDDYLADETLADRIVALKEIIAPQYRPYITSFVQSTVGWVDWTLSAGWSVTTGVLFLGSPLAIMLAGNAAGSRQDLSVQAQESSEIIAPGASL</sequence>
<evidence type="ECO:0000256" key="12">
    <source>
        <dbReference type="SAM" id="MobiDB-lite"/>
    </source>
</evidence>
<dbReference type="CDD" id="cd22884">
    <property type="entry name" value="TOM22"/>
    <property type="match status" value="1"/>
</dbReference>
<evidence type="ECO:0000256" key="5">
    <source>
        <dbReference type="ARBA" id="ARBA00022787"/>
    </source>
</evidence>